<proteinExistence type="predicted"/>
<accession>A0ABS6A978</accession>
<feature type="transmembrane region" description="Helical" evidence="1">
    <location>
        <begin position="337"/>
        <end position="359"/>
    </location>
</feature>
<sequence length="400" mass="43104">MKTGIAGFQSPWLAYGFRPFFLLAALYAPFALVPWVGTLLQQFTLPMAMMPILWHGHEMLFGFASAALVGFLLTSIPSWASVPHVQGKALAALVVLWLLGRLAFWLSASLPGVLIAALNIAFPLSVIFWAMLALLSATGRKHLSIGVVLLAFVLIQGLFYLGWLWPELALLSPQAALNTAVNVLLVLVALTASRIVRVVAMAARTEVGETGPVRLTPAREYLAIVALIVYVVADMLAPGHPVTGWIALAAAAAQADRLSEWPWGKAMGKLYLLLLTTAYLWMIAGLFLVGISALVDSLPGYAGRHALSVGAAGTAILAVFCIAGLRHTGRSLTMPRLIWPALGALFLTALLRTLVPIWWPEMYLLAGVGLPFLLWLIAYFLYVIAYARFLVSVRADGLPG</sequence>
<dbReference type="InterPro" id="IPR010266">
    <property type="entry name" value="NnrS"/>
</dbReference>
<keyword evidence="1" id="KW-0472">Membrane</keyword>
<evidence type="ECO:0000256" key="1">
    <source>
        <dbReference type="SAM" id="Phobius"/>
    </source>
</evidence>
<reference evidence="2 3" key="1">
    <citation type="submission" date="2021-05" db="EMBL/GenBank/DDBJ databases">
        <title>Draft genomes of bacteria isolated from model marine particles.</title>
        <authorList>
            <person name="Datta M.S."/>
            <person name="Schwartzman J.A."/>
            <person name="Enke T.N."/>
            <person name="Saavedra J."/>
            <person name="Cermak N."/>
            <person name="Cordero O.X."/>
        </authorList>
    </citation>
    <scope>NUCLEOTIDE SEQUENCE [LARGE SCALE GENOMIC DNA]</scope>
    <source>
        <strain evidence="2 3">D2M19</strain>
    </source>
</reference>
<keyword evidence="1" id="KW-1133">Transmembrane helix</keyword>
<protein>
    <submittedName>
        <fullName evidence="2">NnrS family protein</fullName>
    </submittedName>
</protein>
<feature type="transmembrane region" description="Helical" evidence="1">
    <location>
        <begin position="142"/>
        <end position="163"/>
    </location>
</feature>
<organism evidence="2 3">
    <name type="scientific">Marinobacter salexigens</name>
    <dbReference type="NCBI Taxonomy" id="1925763"/>
    <lineage>
        <taxon>Bacteria</taxon>
        <taxon>Pseudomonadati</taxon>
        <taxon>Pseudomonadota</taxon>
        <taxon>Gammaproteobacteria</taxon>
        <taxon>Pseudomonadales</taxon>
        <taxon>Marinobacteraceae</taxon>
        <taxon>Marinobacter</taxon>
    </lineage>
</organism>
<dbReference type="EMBL" id="JAHKPV010000019">
    <property type="protein sequence ID" value="MBU2874701.1"/>
    <property type="molecule type" value="Genomic_DNA"/>
</dbReference>
<keyword evidence="1" id="KW-0812">Transmembrane</keyword>
<feature type="transmembrane region" description="Helical" evidence="1">
    <location>
        <begin position="89"/>
        <end position="108"/>
    </location>
</feature>
<feature type="transmembrane region" description="Helical" evidence="1">
    <location>
        <begin position="270"/>
        <end position="294"/>
    </location>
</feature>
<feature type="transmembrane region" description="Helical" evidence="1">
    <location>
        <begin position="60"/>
        <end position="82"/>
    </location>
</feature>
<feature type="transmembrane region" description="Helical" evidence="1">
    <location>
        <begin position="20"/>
        <end position="40"/>
    </location>
</feature>
<name>A0ABS6A978_9GAMM</name>
<keyword evidence="3" id="KW-1185">Reference proteome</keyword>
<evidence type="ECO:0000313" key="2">
    <source>
        <dbReference type="EMBL" id="MBU2874701.1"/>
    </source>
</evidence>
<feature type="transmembrane region" description="Helical" evidence="1">
    <location>
        <begin position="175"/>
        <end position="197"/>
    </location>
</feature>
<dbReference type="Pfam" id="PF05940">
    <property type="entry name" value="NnrS"/>
    <property type="match status" value="1"/>
</dbReference>
<dbReference type="RefSeq" id="WP_216008522.1">
    <property type="nucleotide sequence ID" value="NZ_JAHKPV010000019.1"/>
</dbReference>
<comment type="caution">
    <text evidence="2">The sequence shown here is derived from an EMBL/GenBank/DDBJ whole genome shotgun (WGS) entry which is preliminary data.</text>
</comment>
<dbReference type="Proteomes" id="UP000753376">
    <property type="component" value="Unassembled WGS sequence"/>
</dbReference>
<evidence type="ECO:0000313" key="3">
    <source>
        <dbReference type="Proteomes" id="UP000753376"/>
    </source>
</evidence>
<feature type="transmembrane region" description="Helical" evidence="1">
    <location>
        <begin position="306"/>
        <end position="325"/>
    </location>
</feature>
<gene>
    <name evidence="2" type="ORF">KO508_11905</name>
</gene>
<feature type="transmembrane region" description="Helical" evidence="1">
    <location>
        <begin position="114"/>
        <end position="135"/>
    </location>
</feature>
<feature type="transmembrane region" description="Helical" evidence="1">
    <location>
        <begin position="365"/>
        <end position="385"/>
    </location>
</feature>